<proteinExistence type="predicted"/>
<dbReference type="AlphaFoldDB" id="A0A1H0YNI9"/>
<accession>A0A1H0YNI9</accession>
<evidence type="ECO:0000313" key="3">
    <source>
        <dbReference type="Proteomes" id="UP000199301"/>
    </source>
</evidence>
<keyword evidence="3" id="KW-1185">Reference proteome</keyword>
<evidence type="ECO:0000313" key="2">
    <source>
        <dbReference type="EMBL" id="SDQ16511.1"/>
    </source>
</evidence>
<feature type="region of interest" description="Disordered" evidence="1">
    <location>
        <begin position="1"/>
        <end position="21"/>
    </location>
</feature>
<reference evidence="3" key="1">
    <citation type="submission" date="2016-10" db="EMBL/GenBank/DDBJ databases">
        <authorList>
            <person name="Varghese N."/>
            <person name="Submissions S."/>
        </authorList>
    </citation>
    <scope>NUCLEOTIDE SEQUENCE [LARGE SCALE GENOMIC DNA]</scope>
    <source>
        <strain evidence="3">DSM 45459</strain>
    </source>
</reference>
<organism evidence="2 3">
    <name type="scientific">Actinopolyspora saharensis</name>
    <dbReference type="NCBI Taxonomy" id="995062"/>
    <lineage>
        <taxon>Bacteria</taxon>
        <taxon>Bacillati</taxon>
        <taxon>Actinomycetota</taxon>
        <taxon>Actinomycetes</taxon>
        <taxon>Actinopolysporales</taxon>
        <taxon>Actinopolysporaceae</taxon>
        <taxon>Actinopolyspora</taxon>
    </lineage>
</organism>
<evidence type="ECO:0000256" key="1">
    <source>
        <dbReference type="SAM" id="MobiDB-lite"/>
    </source>
</evidence>
<protein>
    <submittedName>
        <fullName evidence="2">Uncharacterized protein</fullName>
    </submittedName>
</protein>
<dbReference type="EMBL" id="FNKO01000001">
    <property type="protein sequence ID" value="SDQ16511.1"/>
    <property type="molecule type" value="Genomic_DNA"/>
</dbReference>
<name>A0A1H0YNI9_9ACTN</name>
<dbReference type="Proteomes" id="UP000199301">
    <property type="component" value="Unassembled WGS sequence"/>
</dbReference>
<dbReference type="STRING" id="995062.SAMN04489718_0566"/>
<sequence length="131" mass="14534">MVTSAPQHAHERGGAGTKQAHPFYGEMDGIGVRRNQARVHGWWTTDDATLKTHKATLTLELQYLFPDGWKTVNTGTRSIKPNQTGKRATASAPCSTDALGKWRSVLDVDINWMVDDSRKTVSSVQIRTCRP</sequence>
<gene>
    <name evidence="2" type="ORF">SAMN04489718_0566</name>
</gene>